<dbReference type="HOGENOM" id="CLU_000604_1_2_6"/>
<keyword evidence="2" id="KW-0813">Transport</keyword>
<proteinExistence type="inferred from homology"/>
<comment type="similarity">
    <text evidence="1">Belongs to the ABC transporter superfamily.</text>
</comment>
<name>I3YAA3_THIV6</name>
<sequence length="357" mass="39710">MFALQSPRMAISGVRLFVIGRGASGAFHVRAFQKLPTPAFGNTAPTGYLLIPMETLLRVTDLSRSFGGHPALSEVNLCLERGEVLGLLGPNGAGKTTCLRLLGGMLAPTSGRIEIQGIDLARRPLEAKRHLGYLPERPPLYPELRVNEYLTFCARLHRIPRRRIAESIDEVKQRCGLVDSGRRLIAKLSKGYRQRLGIAQAILHHPRLLILDEPTEGLDPFQMRELRGLIRELASDCGVILSSHLLPEIQSVCDRAVILDQGRIRFNDYLMKEQPTYGWRVRLGPRSTLVKLTDLSCLLGAVDMGEDRYRVLLADGADSAELARQIVQAGLELRELVPEHSDLERAFFDLIGVEEDA</sequence>
<dbReference type="PANTHER" id="PTHR43335:SF4">
    <property type="entry name" value="ABC TRANSPORTER, ATP-BINDING PROTEIN"/>
    <property type="match status" value="1"/>
</dbReference>
<accession>I3YAA3</accession>
<dbReference type="Gene3D" id="3.40.50.300">
    <property type="entry name" value="P-loop containing nucleotide triphosphate hydrolases"/>
    <property type="match status" value="1"/>
</dbReference>
<dbReference type="PANTHER" id="PTHR43335">
    <property type="entry name" value="ABC TRANSPORTER, ATP-BINDING PROTEIN"/>
    <property type="match status" value="1"/>
</dbReference>
<dbReference type="eggNOG" id="COG1131">
    <property type="taxonomic scope" value="Bacteria"/>
</dbReference>
<dbReference type="GO" id="GO:0016887">
    <property type="term" value="F:ATP hydrolysis activity"/>
    <property type="evidence" value="ECO:0007669"/>
    <property type="project" value="InterPro"/>
</dbReference>
<dbReference type="Pfam" id="PF00005">
    <property type="entry name" value="ABC_tran"/>
    <property type="match status" value="1"/>
</dbReference>
<keyword evidence="7" id="KW-1185">Reference proteome</keyword>
<evidence type="ECO:0000256" key="3">
    <source>
        <dbReference type="ARBA" id="ARBA00022741"/>
    </source>
</evidence>
<evidence type="ECO:0000313" key="6">
    <source>
        <dbReference type="EMBL" id="AFL73921.1"/>
    </source>
</evidence>
<dbReference type="STRING" id="765911.Thivi_1963"/>
<dbReference type="CDD" id="cd03230">
    <property type="entry name" value="ABC_DR_subfamily_A"/>
    <property type="match status" value="1"/>
</dbReference>
<evidence type="ECO:0000313" key="7">
    <source>
        <dbReference type="Proteomes" id="UP000006062"/>
    </source>
</evidence>
<dbReference type="GO" id="GO:0005524">
    <property type="term" value="F:ATP binding"/>
    <property type="evidence" value="ECO:0007669"/>
    <property type="project" value="UniProtKB-KW"/>
</dbReference>
<feature type="domain" description="ABC transporter" evidence="5">
    <location>
        <begin position="57"/>
        <end position="286"/>
    </location>
</feature>
<dbReference type="KEGG" id="tvi:Thivi_1963"/>
<keyword evidence="4" id="KW-0067">ATP-binding</keyword>
<dbReference type="SMART" id="SM00382">
    <property type="entry name" value="AAA"/>
    <property type="match status" value="1"/>
</dbReference>
<evidence type="ECO:0000256" key="2">
    <source>
        <dbReference type="ARBA" id="ARBA00022448"/>
    </source>
</evidence>
<dbReference type="InterPro" id="IPR003439">
    <property type="entry name" value="ABC_transporter-like_ATP-bd"/>
</dbReference>
<gene>
    <name evidence="6" type="ordered locus">Thivi_1963</name>
</gene>
<dbReference type="InterPro" id="IPR027417">
    <property type="entry name" value="P-loop_NTPase"/>
</dbReference>
<protein>
    <submittedName>
        <fullName evidence="6">ABC-type multidrug transport system, ATPase component</fullName>
    </submittedName>
</protein>
<reference evidence="6 7" key="1">
    <citation type="submission" date="2012-06" db="EMBL/GenBank/DDBJ databases">
        <title>Complete sequence of Thiocystis violascens DSM 198.</title>
        <authorList>
            <consortium name="US DOE Joint Genome Institute"/>
            <person name="Lucas S."/>
            <person name="Han J."/>
            <person name="Lapidus A."/>
            <person name="Cheng J.-F."/>
            <person name="Goodwin L."/>
            <person name="Pitluck S."/>
            <person name="Peters L."/>
            <person name="Ovchinnikova G."/>
            <person name="Teshima H."/>
            <person name="Detter J.C."/>
            <person name="Han C."/>
            <person name="Tapia R."/>
            <person name="Land M."/>
            <person name="Hauser L."/>
            <person name="Kyrpides N."/>
            <person name="Ivanova N."/>
            <person name="Pagani I."/>
            <person name="Vogl K."/>
            <person name="Liu Z."/>
            <person name="Frigaard N.-U."/>
            <person name="Bryant D."/>
            <person name="Woyke T."/>
        </authorList>
    </citation>
    <scope>NUCLEOTIDE SEQUENCE [LARGE SCALE GENOMIC DNA]</scope>
    <source>
        <strain evidence="7">ATCC 17096 / DSM 198 / 6111</strain>
    </source>
</reference>
<evidence type="ECO:0000259" key="5">
    <source>
        <dbReference type="PROSITE" id="PS50893"/>
    </source>
</evidence>
<evidence type="ECO:0000256" key="4">
    <source>
        <dbReference type="ARBA" id="ARBA00022840"/>
    </source>
</evidence>
<dbReference type="InterPro" id="IPR003593">
    <property type="entry name" value="AAA+_ATPase"/>
</dbReference>
<dbReference type="EMBL" id="CP003154">
    <property type="protein sequence ID" value="AFL73921.1"/>
    <property type="molecule type" value="Genomic_DNA"/>
</dbReference>
<keyword evidence="3" id="KW-0547">Nucleotide-binding</keyword>
<evidence type="ECO:0000256" key="1">
    <source>
        <dbReference type="ARBA" id="ARBA00005417"/>
    </source>
</evidence>
<dbReference type="SUPFAM" id="SSF52540">
    <property type="entry name" value="P-loop containing nucleoside triphosphate hydrolases"/>
    <property type="match status" value="1"/>
</dbReference>
<dbReference type="AlphaFoldDB" id="I3YAA3"/>
<dbReference type="PROSITE" id="PS50893">
    <property type="entry name" value="ABC_TRANSPORTER_2"/>
    <property type="match status" value="1"/>
</dbReference>
<organism evidence="6 7">
    <name type="scientific">Thiocystis violascens (strain ATCC 17096 / DSM 198 / 6111)</name>
    <name type="common">Chromatium violascens</name>
    <dbReference type="NCBI Taxonomy" id="765911"/>
    <lineage>
        <taxon>Bacteria</taxon>
        <taxon>Pseudomonadati</taxon>
        <taxon>Pseudomonadota</taxon>
        <taxon>Gammaproteobacteria</taxon>
        <taxon>Chromatiales</taxon>
        <taxon>Chromatiaceae</taxon>
        <taxon>Thiocystis</taxon>
    </lineage>
</organism>
<dbReference type="Proteomes" id="UP000006062">
    <property type="component" value="Chromosome"/>
</dbReference>